<gene>
    <name evidence="11" type="ORF">S01H1_46604</name>
</gene>
<dbReference type="PANTHER" id="PTHR30478">
    <property type="entry name" value="DNA POLYMERASE III SUBUNIT BETA"/>
    <property type="match status" value="1"/>
</dbReference>
<evidence type="ECO:0000259" key="10">
    <source>
        <dbReference type="Pfam" id="PF02767"/>
    </source>
</evidence>
<dbReference type="Pfam" id="PF02767">
    <property type="entry name" value="DNA_pol3_beta_2"/>
    <property type="match status" value="1"/>
</dbReference>
<evidence type="ECO:0000256" key="5">
    <source>
        <dbReference type="ARBA" id="ARBA00022695"/>
    </source>
</evidence>
<protein>
    <recommendedName>
        <fullName evidence="12">DNA polymerase III beta sliding clamp central domain-containing protein</fullName>
    </recommendedName>
</protein>
<evidence type="ECO:0008006" key="12">
    <source>
        <dbReference type="Google" id="ProtNLM"/>
    </source>
</evidence>
<evidence type="ECO:0000256" key="8">
    <source>
        <dbReference type="ARBA" id="ARBA00023125"/>
    </source>
</evidence>
<sequence length="263" mass="29166">AAGISGGRTTKDILKCVRLTTIDGGLLVSATDLEVALRGRIRQVEVKETGELLVPADKLMQIARESADETLVIEGDEQACHVRGQDSHFEIYGHDPKEFPPVPELEGIADLEVEANVLCRLIERTVFAVAKENTRYAINGVLWEKEAKKLRLVATDGRRLAWAVGSVVKAAAEDRRMIVPTKAMQSLLRILVNEEDQVAVRFLSNQIIVQAGEYVLSSVLAEGHFPQYDEVIPTDSDKRIELHTDEFLSAIRRAALLTDEQSR</sequence>
<dbReference type="GO" id="GO:0005737">
    <property type="term" value="C:cytoplasm"/>
    <property type="evidence" value="ECO:0007669"/>
    <property type="project" value="UniProtKB-SubCell"/>
</dbReference>
<keyword evidence="3" id="KW-0963">Cytoplasm</keyword>
<dbReference type="EMBL" id="BARS01029850">
    <property type="protein sequence ID" value="GAG09271.1"/>
    <property type="molecule type" value="Genomic_DNA"/>
</dbReference>
<evidence type="ECO:0000256" key="1">
    <source>
        <dbReference type="ARBA" id="ARBA00004496"/>
    </source>
</evidence>
<dbReference type="Gene3D" id="3.10.150.10">
    <property type="entry name" value="DNA Polymerase III, subunit A, domain 2"/>
    <property type="match status" value="2"/>
</dbReference>
<organism evidence="11">
    <name type="scientific">marine sediment metagenome</name>
    <dbReference type="NCBI Taxonomy" id="412755"/>
    <lineage>
        <taxon>unclassified sequences</taxon>
        <taxon>metagenomes</taxon>
        <taxon>ecological metagenomes</taxon>
    </lineage>
</organism>
<evidence type="ECO:0000256" key="6">
    <source>
        <dbReference type="ARBA" id="ARBA00022705"/>
    </source>
</evidence>
<dbReference type="SMART" id="SM00480">
    <property type="entry name" value="POL3Bc"/>
    <property type="match status" value="1"/>
</dbReference>
<feature type="domain" description="DNA polymerase III beta sliding clamp central" evidence="10">
    <location>
        <begin position="113"/>
        <end position="227"/>
    </location>
</feature>
<dbReference type="InterPro" id="IPR046938">
    <property type="entry name" value="DNA_clamp_sf"/>
</dbReference>
<dbReference type="CDD" id="cd00140">
    <property type="entry name" value="beta_clamp"/>
    <property type="match status" value="1"/>
</dbReference>
<keyword evidence="6" id="KW-0235">DNA replication</keyword>
<keyword evidence="5" id="KW-0548">Nucleotidyltransferase</keyword>
<comment type="subcellular location">
    <subcellularLocation>
        <location evidence="1">Cytoplasm</location>
    </subcellularLocation>
</comment>
<dbReference type="GO" id="GO:0003677">
    <property type="term" value="F:DNA binding"/>
    <property type="evidence" value="ECO:0007669"/>
    <property type="project" value="UniProtKB-KW"/>
</dbReference>
<dbReference type="GO" id="GO:0009360">
    <property type="term" value="C:DNA polymerase III complex"/>
    <property type="evidence" value="ECO:0007669"/>
    <property type="project" value="InterPro"/>
</dbReference>
<keyword evidence="8" id="KW-0238">DNA-binding</keyword>
<dbReference type="GO" id="GO:0008408">
    <property type="term" value="F:3'-5' exonuclease activity"/>
    <property type="evidence" value="ECO:0007669"/>
    <property type="project" value="InterPro"/>
</dbReference>
<evidence type="ECO:0000256" key="4">
    <source>
        <dbReference type="ARBA" id="ARBA00022679"/>
    </source>
</evidence>
<dbReference type="InterPro" id="IPR001001">
    <property type="entry name" value="DNA_polIII_beta"/>
</dbReference>
<feature type="non-terminal residue" evidence="11">
    <location>
        <position position="1"/>
    </location>
</feature>
<dbReference type="NCBIfam" id="TIGR00663">
    <property type="entry name" value="dnan"/>
    <property type="match status" value="1"/>
</dbReference>
<name>X0W9F4_9ZZZZ</name>
<dbReference type="GO" id="GO:0006271">
    <property type="term" value="P:DNA strand elongation involved in DNA replication"/>
    <property type="evidence" value="ECO:0007669"/>
    <property type="project" value="TreeGrafter"/>
</dbReference>
<dbReference type="InterPro" id="IPR022637">
    <property type="entry name" value="DNA_polIII_beta_cen"/>
</dbReference>
<proteinExistence type="inferred from homology"/>
<dbReference type="AlphaFoldDB" id="X0W9F4"/>
<evidence type="ECO:0000256" key="3">
    <source>
        <dbReference type="ARBA" id="ARBA00022490"/>
    </source>
</evidence>
<keyword evidence="4" id="KW-0808">Transferase</keyword>
<dbReference type="PANTHER" id="PTHR30478:SF0">
    <property type="entry name" value="BETA SLIDING CLAMP"/>
    <property type="match status" value="1"/>
</dbReference>
<dbReference type="SUPFAM" id="SSF55979">
    <property type="entry name" value="DNA clamp"/>
    <property type="match status" value="2"/>
</dbReference>
<comment type="caution">
    <text evidence="11">The sequence shown here is derived from an EMBL/GenBank/DDBJ whole genome shotgun (WGS) entry which is preliminary data.</text>
</comment>
<keyword evidence="7" id="KW-0239">DNA-directed DNA polymerase</keyword>
<comment type="similarity">
    <text evidence="2">Belongs to the beta sliding clamp family.</text>
</comment>
<feature type="non-terminal residue" evidence="11">
    <location>
        <position position="263"/>
    </location>
</feature>
<evidence type="ECO:0000256" key="2">
    <source>
        <dbReference type="ARBA" id="ARBA00010752"/>
    </source>
</evidence>
<evidence type="ECO:0000259" key="9">
    <source>
        <dbReference type="Pfam" id="PF00712"/>
    </source>
</evidence>
<feature type="domain" description="DNA polymerase III beta sliding clamp N-terminal" evidence="9">
    <location>
        <begin position="4"/>
        <end position="102"/>
    </location>
</feature>
<evidence type="ECO:0000313" key="11">
    <source>
        <dbReference type="EMBL" id="GAG09271.1"/>
    </source>
</evidence>
<reference evidence="11" key="1">
    <citation type="journal article" date="2014" name="Front. Microbiol.">
        <title>High frequency of phylogenetically diverse reductive dehalogenase-homologous genes in deep subseafloor sedimentary metagenomes.</title>
        <authorList>
            <person name="Kawai M."/>
            <person name="Futagami T."/>
            <person name="Toyoda A."/>
            <person name="Takaki Y."/>
            <person name="Nishi S."/>
            <person name="Hori S."/>
            <person name="Arai W."/>
            <person name="Tsubouchi T."/>
            <person name="Morono Y."/>
            <person name="Uchiyama I."/>
            <person name="Ito T."/>
            <person name="Fujiyama A."/>
            <person name="Inagaki F."/>
            <person name="Takami H."/>
        </authorList>
    </citation>
    <scope>NUCLEOTIDE SEQUENCE</scope>
    <source>
        <strain evidence="11">Expedition CK06-06</strain>
    </source>
</reference>
<accession>X0W9F4</accession>
<evidence type="ECO:0000256" key="7">
    <source>
        <dbReference type="ARBA" id="ARBA00022932"/>
    </source>
</evidence>
<dbReference type="InterPro" id="IPR022634">
    <property type="entry name" value="DNA_polIII_beta_N"/>
</dbReference>
<dbReference type="GO" id="GO:0003887">
    <property type="term" value="F:DNA-directed DNA polymerase activity"/>
    <property type="evidence" value="ECO:0007669"/>
    <property type="project" value="UniProtKB-KW"/>
</dbReference>
<dbReference type="Pfam" id="PF00712">
    <property type="entry name" value="DNA_pol3_beta"/>
    <property type="match status" value="1"/>
</dbReference>